<evidence type="ECO:0000313" key="1">
    <source>
        <dbReference type="EMBL" id="KAH9753125.1"/>
    </source>
</evidence>
<keyword evidence="2" id="KW-1185">Reference proteome</keyword>
<reference evidence="2" key="1">
    <citation type="journal article" date="2023" name="Hortic. Res.">
        <title>A chromosome-level phased genome enabling allele-level studies in sweet orange: a case study on citrus Huanglongbing tolerance.</title>
        <authorList>
            <person name="Wu B."/>
            <person name="Yu Q."/>
            <person name="Deng Z."/>
            <person name="Duan Y."/>
            <person name="Luo F."/>
            <person name="Gmitter F. Jr."/>
        </authorList>
    </citation>
    <scope>NUCLEOTIDE SEQUENCE [LARGE SCALE GENOMIC DNA]</scope>
    <source>
        <strain evidence="2">cv. Valencia</strain>
    </source>
</reference>
<accession>A0ACB8KFF1</accession>
<comment type="caution">
    <text evidence="1">The sequence shown here is derived from an EMBL/GenBank/DDBJ whole genome shotgun (WGS) entry which is preliminary data.</text>
</comment>
<gene>
    <name evidence="1" type="ORF">KPL71_014967</name>
</gene>
<evidence type="ECO:0000313" key="2">
    <source>
        <dbReference type="Proteomes" id="UP000829398"/>
    </source>
</evidence>
<name>A0ACB8KFF1_CITSI</name>
<dbReference type="EMBL" id="CM039174">
    <property type="protein sequence ID" value="KAH9753125.1"/>
    <property type="molecule type" value="Genomic_DNA"/>
</dbReference>
<sequence length="163" mass="18297">MEYPSVQVQLSRVLYVLKALKQASSSSCSSAIKALLEIETESDALLSKYLYFSTLFLNTSPTSKPSSKPFLDPAGAHEHFEDLDGDGGNKDKLVKLLTQFKDQAFQGFNRKLQDLVLKSKIQQRCPYGSSVNESNNTNFVNNELQLIQSKIFENLRSLDLRAK</sequence>
<proteinExistence type="predicted"/>
<organism evidence="1 2">
    <name type="scientific">Citrus sinensis</name>
    <name type="common">Sweet orange</name>
    <name type="synonym">Citrus aurantium var. sinensis</name>
    <dbReference type="NCBI Taxonomy" id="2711"/>
    <lineage>
        <taxon>Eukaryota</taxon>
        <taxon>Viridiplantae</taxon>
        <taxon>Streptophyta</taxon>
        <taxon>Embryophyta</taxon>
        <taxon>Tracheophyta</taxon>
        <taxon>Spermatophyta</taxon>
        <taxon>Magnoliopsida</taxon>
        <taxon>eudicotyledons</taxon>
        <taxon>Gunneridae</taxon>
        <taxon>Pentapetalae</taxon>
        <taxon>rosids</taxon>
        <taxon>malvids</taxon>
        <taxon>Sapindales</taxon>
        <taxon>Rutaceae</taxon>
        <taxon>Aurantioideae</taxon>
        <taxon>Citrus</taxon>
    </lineage>
</organism>
<protein>
    <submittedName>
        <fullName evidence="1">Uncharacterized protein</fullName>
    </submittedName>
</protein>
<dbReference type="Proteomes" id="UP000829398">
    <property type="component" value="Chromosome 5"/>
</dbReference>